<proteinExistence type="predicted"/>
<evidence type="ECO:0008006" key="4">
    <source>
        <dbReference type="Google" id="ProtNLM"/>
    </source>
</evidence>
<dbReference type="Proteomes" id="UP000604273">
    <property type="component" value="Unassembled WGS sequence"/>
</dbReference>
<keyword evidence="3" id="KW-1185">Reference proteome</keyword>
<dbReference type="EMBL" id="JABFAI010000098">
    <property type="protein sequence ID" value="KAF4955536.1"/>
    <property type="molecule type" value="Genomic_DNA"/>
</dbReference>
<protein>
    <recommendedName>
        <fullName evidence="4">BZIP domain-containing protein</fullName>
    </recommendedName>
</protein>
<evidence type="ECO:0000313" key="2">
    <source>
        <dbReference type="EMBL" id="KAF4955536.1"/>
    </source>
</evidence>
<dbReference type="AlphaFoldDB" id="A0A8H4TCW3"/>
<comment type="caution">
    <text evidence="2">The sequence shown here is derived from an EMBL/GenBank/DDBJ whole genome shotgun (WGS) entry which is preliminary data.</text>
</comment>
<feature type="region of interest" description="Disordered" evidence="1">
    <location>
        <begin position="1"/>
        <end position="50"/>
    </location>
</feature>
<reference evidence="2" key="1">
    <citation type="journal article" date="2020" name="BMC Genomics">
        <title>Correction to: Identification and distribution of gene clusters required for synthesis of sphingolipid metabolism inhibitors in diverse species of the filamentous fungus Fusarium.</title>
        <authorList>
            <person name="Kim H.S."/>
            <person name="Lohmar J.M."/>
            <person name="Busman M."/>
            <person name="Brown D.W."/>
            <person name="Naumann T.A."/>
            <person name="Divon H.H."/>
            <person name="Lysoe E."/>
            <person name="Uhlig S."/>
            <person name="Proctor R.H."/>
        </authorList>
    </citation>
    <scope>NUCLEOTIDE SEQUENCE</scope>
    <source>
        <strain evidence="2">NRRL 45417</strain>
    </source>
</reference>
<evidence type="ECO:0000313" key="3">
    <source>
        <dbReference type="Proteomes" id="UP000604273"/>
    </source>
</evidence>
<name>A0A8H4TCW3_9HYPO</name>
<feature type="compositionally biased region" description="Basic and acidic residues" evidence="1">
    <location>
        <begin position="16"/>
        <end position="25"/>
    </location>
</feature>
<feature type="compositionally biased region" description="Polar residues" evidence="1">
    <location>
        <begin position="26"/>
        <end position="50"/>
    </location>
</feature>
<reference evidence="2" key="2">
    <citation type="submission" date="2020-05" db="EMBL/GenBank/DDBJ databases">
        <authorList>
            <person name="Kim H.-S."/>
            <person name="Proctor R.H."/>
            <person name="Brown D.W."/>
        </authorList>
    </citation>
    <scope>NUCLEOTIDE SEQUENCE</scope>
    <source>
        <strain evidence="2">NRRL 45417</strain>
    </source>
</reference>
<evidence type="ECO:0000256" key="1">
    <source>
        <dbReference type="SAM" id="MobiDB-lite"/>
    </source>
</evidence>
<organism evidence="2 3">
    <name type="scientific">Fusarium gaditjirri</name>
    <dbReference type="NCBI Taxonomy" id="282569"/>
    <lineage>
        <taxon>Eukaryota</taxon>
        <taxon>Fungi</taxon>
        <taxon>Dikarya</taxon>
        <taxon>Ascomycota</taxon>
        <taxon>Pezizomycotina</taxon>
        <taxon>Sordariomycetes</taxon>
        <taxon>Hypocreomycetidae</taxon>
        <taxon>Hypocreales</taxon>
        <taxon>Nectriaceae</taxon>
        <taxon>Fusarium</taxon>
        <taxon>Fusarium nisikadoi species complex</taxon>
    </lineage>
</organism>
<accession>A0A8H4TCW3</accession>
<gene>
    <name evidence="2" type="ORF">FGADI_4510</name>
</gene>
<dbReference type="OrthoDB" id="2245989at2759"/>
<sequence>MGETTNIQKGKVSAKRNSEARREQNRLASRNYRPSVSSDTGAPPLQDQTLSSAPLTNHLIPLDLNRFDGNSTYFVPQTWEDFTQETVPTAISNQLVPELLPVFNKGNPPSLGSHDQWEAAMPGLIQQSSTFAGQTRADYMGYRAIEEVLEDVPQSDHGGSQGASSTDDSSLKDVLHGVESLSIEQKRYKFTTRYPRTEISVFVAKDTASDSWSNSSYTICQSIVQGSKCETIAFPSTILDGAGDIWCNIRKLLRSRYGRCRRDTP</sequence>